<proteinExistence type="predicted"/>
<reference evidence="2" key="1">
    <citation type="submission" date="2018-05" db="EMBL/GenBank/DDBJ databases">
        <title>Draft genome of Mucuna pruriens seed.</title>
        <authorList>
            <person name="Nnadi N.E."/>
            <person name="Vos R."/>
            <person name="Hasami M.H."/>
            <person name="Devisetty U.K."/>
            <person name="Aguiy J.C."/>
        </authorList>
    </citation>
    <scope>NUCLEOTIDE SEQUENCE [LARGE SCALE GENOMIC DNA]</scope>
    <source>
        <strain evidence="2">JCA_2017</strain>
    </source>
</reference>
<dbReference type="EMBL" id="QJKJ01013055">
    <property type="protein sequence ID" value="RDX67309.1"/>
    <property type="molecule type" value="Genomic_DNA"/>
</dbReference>
<protein>
    <submittedName>
        <fullName evidence="2">Uncharacterized protein</fullName>
    </submittedName>
</protein>
<dbReference type="Proteomes" id="UP000257109">
    <property type="component" value="Unassembled WGS sequence"/>
</dbReference>
<feature type="non-terminal residue" evidence="2">
    <location>
        <position position="1"/>
    </location>
</feature>
<keyword evidence="3" id="KW-1185">Reference proteome</keyword>
<comment type="caution">
    <text evidence="2">The sequence shown here is derived from an EMBL/GenBank/DDBJ whole genome shotgun (WGS) entry which is preliminary data.</text>
</comment>
<evidence type="ECO:0000256" key="1">
    <source>
        <dbReference type="SAM" id="MobiDB-lite"/>
    </source>
</evidence>
<organism evidence="2 3">
    <name type="scientific">Mucuna pruriens</name>
    <name type="common">Velvet bean</name>
    <name type="synonym">Dolichos pruriens</name>
    <dbReference type="NCBI Taxonomy" id="157652"/>
    <lineage>
        <taxon>Eukaryota</taxon>
        <taxon>Viridiplantae</taxon>
        <taxon>Streptophyta</taxon>
        <taxon>Embryophyta</taxon>
        <taxon>Tracheophyta</taxon>
        <taxon>Spermatophyta</taxon>
        <taxon>Magnoliopsida</taxon>
        <taxon>eudicotyledons</taxon>
        <taxon>Gunneridae</taxon>
        <taxon>Pentapetalae</taxon>
        <taxon>rosids</taxon>
        <taxon>fabids</taxon>
        <taxon>Fabales</taxon>
        <taxon>Fabaceae</taxon>
        <taxon>Papilionoideae</taxon>
        <taxon>50 kb inversion clade</taxon>
        <taxon>NPAAA clade</taxon>
        <taxon>indigoferoid/millettioid clade</taxon>
        <taxon>Phaseoleae</taxon>
        <taxon>Mucuna</taxon>
    </lineage>
</organism>
<accession>A0A371EN25</accession>
<evidence type="ECO:0000313" key="2">
    <source>
        <dbReference type="EMBL" id="RDX67309.1"/>
    </source>
</evidence>
<feature type="region of interest" description="Disordered" evidence="1">
    <location>
        <begin position="62"/>
        <end position="89"/>
    </location>
</feature>
<gene>
    <name evidence="2" type="ORF">CR513_53835</name>
</gene>
<sequence>MWSSSFFRGKDTDTGVTIDVFMENVNKPKIGKTSLWNQISEKGTNYISVGLVSGFRLGVSQDENLGDAPKPPPVQLKRSNRQRQSSTRYTSDEYVILTDGEKPKCYQESMESEERQKAWQSKFILLPSHNQSDFFPIKVVSELSSLKGVLLARIMEGNTNRMVSLNGNNYHLWKGKMKDLLFVKKMHLPVFAA</sequence>
<evidence type="ECO:0000313" key="3">
    <source>
        <dbReference type="Proteomes" id="UP000257109"/>
    </source>
</evidence>
<name>A0A371EN25_MUCPR</name>
<dbReference type="AlphaFoldDB" id="A0A371EN25"/>